<evidence type="ECO:0000256" key="1">
    <source>
        <dbReference type="SAM" id="SignalP"/>
    </source>
</evidence>
<reference evidence="2 3" key="1">
    <citation type="submission" date="2019-12" db="EMBL/GenBank/DDBJ databases">
        <title>Genomic-based taxomic classification of the family Erythrobacteraceae.</title>
        <authorList>
            <person name="Xu L."/>
        </authorList>
    </citation>
    <scope>NUCLEOTIDE SEQUENCE [LARGE SCALE GENOMIC DNA]</scope>
    <source>
        <strain evidence="2 3">100921-2</strain>
    </source>
</reference>
<dbReference type="Proteomes" id="UP000439522">
    <property type="component" value="Unassembled WGS sequence"/>
</dbReference>
<dbReference type="AlphaFoldDB" id="A0A6I4TB18"/>
<proteinExistence type="predicted"/>
<organism evidence="2 3">
    <name type="scientific">Tsuneonella aeria</name>
    <dbReference type="NCBI Taxonomy" id="1837929"/>
    <lineage>
        <taxon>Bacteria</taxon>
        <taxon>Pseudomonadati</taxon>
        <taxon>Pseudomonadota</taxon>
        <taxon>Alphaproteobacteria</taxon>
        <taxon>Sphingomonadales</taxon>
        <taxon>Erythrobacteraceae</taxon>
        <taxon>Tsuneonella</taxon>
    </lineage>
</organism>
<dbReference type="EMBL" id="WTZA01000001">
    <property type="protein sequence ID" value="MXO74699.1"/>
    <property type="molecule type" value="Genomic_DNA"/>
</dbReference>
<evidence type="ECO:0000313" key="3">
    <source>
        <dbReference type="Proteomes" id="UP000439522"/>
    </source>
</evidence>
<accession>A0A6I4TB18</accession>
<evidence type="ECO:0000313" key="2">
    <source>
        <dbReference type="EMBL" id="MXO74699.1"/>
    </source>
</evidence>
<keyword evidence="3" id="KW-1185">Reference proteome</keyword>
<name>A0A6I4TB18_9SPHN</name>
<feature type="chain" id="PRO_5026142509" evidence="1">
    <location>
        <begin position="26"/>
        <end position="60"/>
    </location>
</feature>
<sequence>MSRNSPQVILAAAASVLALSALAIAAPTIADRADGSASLAPLTAGLPTADLPALPLLLPR</sequence>
<comment type="caution">
    <text evidence="2">The sequence shown here is derived from an EMBL/GenBank/DDBJ whole genome shotgun (WGS) entry which is preliminary data.</text>
</comment>
<gene>
    <name evidence="2" type="ORF">GRI40_05620</name>
</gene>
<protein>
    <submittedName>
        <fullName evidence="2">Uncharacterized protein</fullName>
    </submittedName>
</protein>
<dbReference type="RefSeq" id="WP_160610432.1">
    <property type="nucleotide sequence ID" value="NZ_WTZA01000001.1"/>
</dbReference>
<keyword evidence="1" id="KW-0732">Signal</keyword>
<feature type="signal peptide" evidence="1">
    <location>
        <begin position="1"/>
        <end position="25"/>
    </location>
</feature>